<dbReference type="Proteomes" id="UP000075714">
    <property type="component" value="Unassembled WGS sequence"/>
</dbReference>
<keyword evidence="2" id="KW-1185">Reference proteome</keyword>
<evidence type="ECO:0000313" key="1">
    <source>
        <dbReference type="EMBL" id="KXZ52360.1"/>
    </source>
</evidence>
<gene>
    <name evidence="1" type="ORF">GPECTOR_10g994</name>
</gene>
<dbReference type="AlphaFoldDB" id="A0A150GSQ7"/>
<organism evidence="1 2">
    <name type="scientific">Gonium pectorale</name>
    <name type="common">Green alga</name>
    <dbReference type="NCBI Taxonomy" id="33097"/>
    <lineage>
        <taxon>Eukaryota</taxon>
        <taxon>Viridiplantae</taxon>
        <taxon>Chlorophyta</taxon>
        <taxon>core chlorophytes</taxon>
        <taxon>Chlorophyceae</taxon>
        <taxon>CS clade</taxon>
        <taxon>Chlamydomonadales</taxon>
        <taxon>Volvocaceae</taxon>
        <taxon>Gonium</taxon>
    </lineage>
</organism>
<protein>
    <submittedName>
        <fullName evidence="1">Uncharacterized protein</fullName>
    </submittedName>
</protein>
<dbReference type="EMBL" id="LSYV01000011">
    <property type="protein sequence ID" value="KXZ52360.1"/>
    <property type="molecule type" value="Genomic_DNA"/>
</dbReference>
<reference evidence="2" key="1">
    <citation type="journal article" date="2016" name="Nat. Commun.">
        <title>The Gonium pectorale genome demonstrates co-option of cell cycle regulation during the evolution of multicellularity.</title>
        <authorList>
            <person name="Hanschen E.R."/>
            <person name="Marriage T.N."/>
            <person name="Ferris P.J."/>
            <person name="Hamaji T."/>
            <person name="Toyoda A."/>
            <person name="Fujiyama A."/>
            <person name="Neme R."/>
            <person name="Noguchi H."/>
            <person name="Minakuchi Y."/>
            <person name="Suzuki M."/>
            <person name="Kawai-Toyooka H."/>
            <person name="Smith D.R."/>
            <person name="Sparks H."/>
            <person name="Anderson J."/>
            <person name="Bakaric R."/>
            <person name="Luria V."/>
            <person name="Karger A."/>
            <person name="Kirschner M.W."/>
            <person name="Durand P.M."/>
            <person name="Michod R.E."/>
            <person name="Nozaki H."/>
            <person name="Olson B.J."/>
        </authorList>
    </citation>
    <scope>NUCLEOTIDE SEQUENCE [LARGE SCALE GENOMIC DNA]</scope>
    <source>
        <strain evidence="2">NIES-2863</strain>
    </source>
</reference>
<sequence length="101" mass="11471">MIFHNCDLTICALPVLHRLTRLRRLLIHGSNSWSGHDVQPDLVRDQLLGLCAADSWRPELELVLYVNDDEEGEMLVGAAAWVERQLQLLGSCRKLKVLLRG</sequence>
<accession>A0A150GSQ7</accession>
<evidence type="ECO:0000313" key="2">
    <source>
        <dbReference type="Proteomes" id="UP000075714"/>
    </source>
</evidence>
<comment type="caution">
    <text evidence="1">The sequence shown here is derived from an EMBL/GenBank/DDBJ whole genome shotgun (WGS) entry which is preliminary data.</text>
</comment>
<proteinExistence type="predicted"/>
<name>A0A150GSQ7_GONPE</name>